<dbReference type="AlphaFoldDB" id="A0A3M8DCV8"/>
<evidence type="ECO:0000259" key="8">
    <source>
        <dbReference type="Pfam" id="PF00892"/>
    </source>
</evidence>
<evidence type="ECO:0000256" key="6">
    <source>
        <dbReference type="ARBA" id="ARBA00023136"/>
    </source>
</evidence>
<feature type="transmembrane region" description="Helical" evidence="7">
    <location>
        <begin position="90"/>
        <end position="111"/>
    </location>
</feature>
<keyword evidence="5 7" id="KW-1133">Transmembrane helix</keyword>
<evidence type="ECO:0000256" key="7">
    <source>
        <dbReference type="SAM" id="Phobius"/>
    </source>
</evidence>
<comment type="similarity">
    <text evidence="2">Belongs to the EamA transporter family.</text>
</comment>
<organism evidence="9 10">
    <name type="scientific">Brevibacillus fluminis</name>
    <dbReference type="NCBI Taxonomy" id="511487"/>
    <lineage>
        <taxon>Bacteria</taxon>
        <taxon>Bacillati</taxon>
        <taxon>Bacillota</taxon>
        <taxon>Bacilli</taxon>
        <taxon>Bacillales</taxon>
        <taxon>Paenibacillaceae</taxon>
        <taxon>Brevibacillus</taxon>
    </lineage>
</organism>
<evidence type="ECO:0000256" key="5">
    <source>
        <dbReference type="ARBA" id="ARBA00022989"/>
    </source>
</evidence>
<comment type="caution">
    <text evidence="9">The sequence shown here is derived from an EMBL/GenBank/DDBJ whole genome shotgun (WGS) entry which is preliminary data.</text>
</comment>
<comment type="subcellular location">
    <subcellularLocation>
        <location evidence="1">Cell membrane</location>
        <topology evidence="1">Multi-pass membrane protein</topology>
    </subcellularLocation>
</comment>
<evidence type="ECO:0000256" key="4">
    <source>
        <dbReference type="ARBA" id="ARBA00022692"/>
    </source>
</evidence>
<keyword evidence="10" id="KW-1185">Reference proteome</keyword>
<proteinExistence type="inferred from homology"/>
<feature type="transmembrane region" description="Helical" evidence="7">
    <location>
        <begin position="215"/>
        <end position="235"/>
    </location>
</feature>
<dbReference type="InterPro" id="IPR050638">
    <property type="entry name" value="AA-Vitamin_Transporters"/>
</dbReference>
<feature type="transmembrane region" description="Helical" evidence="7">
    <location>
        <begin position="268"/>
        <end position="286"/>
    </location>
</feature>
<feature type="transmembrane region" description="Helical" evidence="7">
    <location>
        <begin position="242"/>
        <end position="262"/>
    </location>
</feature>
<dbReference type="InterPro" id="IPR037185">
    <property type="entry name" value="EmrE-like"/>
</dbReference>
<evidence type="ECO:0000256" key="1">
    <source>
        <dbReference type="ARBA" id="ARBA00004651"/>
    </source>
</evidence>
<dbReference type="EMBL" id="RHHQ01000013">
    <property type="protein sequence ID" value="RNB85980.1"/>
    <property type="molecule type" value="Genomic_DNA"/>
</dbReference>
<evidence type="ECO:0000313" key="9">
    <source>
        <dbReference type="EMBL" id="RNB85980.1"/>
    </source>
</evidence>
<evidence type="ECO:0000256" key="3">
    <source>
        <dbReference type="ARBA" id="ARBA00022475"/>
    </source>
</evidence>
<feature type="domain" description="EamA" evidence="8">
    <location>
        <begin position="4"/>
        <end position="135"/>
    </location>
</feature>
<feature type="transmembrane region" description="Helical" evidence="7">
    <location>
        <begin position="63"/>
        <end position="84"/>
    </location>
</feature>
<protein>
    <submittedName>
        <fullName evidence="9">EamA family transporter</fullName>
    </submittedName>
</protein>
<feature type="transmembrane region" description="Helical" evidence="7">
    <location>
        <begin position="149"/>
        <end position="167"/>
    </location>
</feature>
<dbReference type="Gene3D" id="1.10.3730.20">
    <property type="match status" value="1"/>
</dbReference>
<feature type="transmembrane region" description="Helical" evidence="7">
    <location>
        <begin position="179"/>
        <end position="200"/>
    </location>
</feature>
<dbReference type="RefSeq" id="WP_122919392.1">
    <property type="nucleotide sequence ID" value="NZ_RHHQ01000013.1"/>
</dbReference>
<evidence type="ECO:0000313" key="10">
    <source>
        <dbReference type="Proteomes" id="UP000271031"/>
    </source>
</evidence>
<dbReference type="GO" id="GO:0005886">
    <property type="term" value="C:plasma membrane"/>
    <property type="evidence" value="ECO:0007669"/>
    <property type="project" value="UniProtKB-SubCell"/>
</dbReference>
<keyword evidence="4 7" id="KW-0812">Transmembrane</keyword>
<dbReference type="OrthoDB" id="9812547at2"/>
<feature type="domain" description="EamA" evidence="8">
    <location>
        <begin position="150"/>
        <end position="285"/>
    </location>
</feature>
<reference evidence="9 10" key="1">
    <citation type="submission" date="2018-10" db="EMBL/GenBank/DDBJ databases">
        <title>Phylogenomics of Brevibacillus.</title>
        <authorList>
            <person name="Dunlap C."/>
        </authorList>
    </citation>
    <scope>NUCLEOTIDE SEQUENCE [LARGE SCALE GENOMIC DNA]</scope>
    <source>
        <strain evidence="9 10">JCM 15716</strain>
    </source>
</reference>
<dbReference type="PANTHER" id="PTHR32322:SF18">
    <property type="entry name" value="S-ADENOSYLMETHIONINE_S-ADENOSYLHOMOCYSTEINE TRANSPORTER"/>
    <property type="match status" value="1"/>
</dbReference>
<feature type="transmembrane region" description="Helical" evidence="7">
    <location>
        <begin position="7"/>
        <end position="24"/>
    </location>
</feature>
<keyword evidence="3" id="KW-1003">Cell membrane</keyword>
<accession>A0A3M8DCV8</accession>
<dbReference type="Proteomes" id="UP000271031">
    <property type="component" value="Unassembled WGS sequence"/>
</dbReference>
<feature type="transmembrane region" description="Helical" evidence="7">
    <location>
        <begin position="30"/>
        <end position="51"/>
    </location>
</feature>
<evidence type="ECO:0000256" key="2">
    <source>
        <dbReference type="ARBA" id="ARBA00007362"/>
    </source>
</evidence>
<dbReference type="SUPFAM" id="SSF103481">
    <property type="entry name" value="Multidrug resistance efflux transporter EmrE"/>
    <property type="match status" value="2"/>
</dbReference>
<dbReference type="InterPro" id="IPR000620">
    <property type="entry name" value="EamA_dom"/>
</dbReference>
<dbReference type="PANTHER" id="PTHR32322">
    <property type="entry name" value="INNER MEMBRANE TRANSPORTER"/>
    <property type="match status" value="1"/>
</dbReference>
<gene>
    <name evidence="9" type="ORF">EDM56_18465</name>
</gene>
<keyword evidence="6 7" id="KW-0472">Membrane</keyword>
<name>A0A3M8DCV8_9BACL</name>
<feature type="transmembrane region" description="Helical" evidence="7">
    <location>
        <begin position="118"/>
        <end position="137"/>
    </location>
</feature>
<dbReference type="Pfam" id="PF00892">
    <property type="entry name" value="EamA"/>
    <property type="match status" value="2"/>
</dbReference>
<sequence length="300" mass="32770">MILLNYIVMCLIFSTSFLAIKLGLTDGMPPFFFAALRFLLAGALILAFLGLRKQWSPLPLRSYLDIATVAFLMTTIPFASLYWAEQHISSGMAALLVATAPIFSTLLSIALGQVRFRWHLLAGLLLGICGIYLVVGATPESAQQGPLPLIGKLAIVSSELIYAIGVIRSKRLLQTVPPLTFNALQMTFASVGLLFLSLLFEDTLQIRFTVASLSSLLYLACIVSILAFGMFYWLLKETNPTFPVTWTYVSPVIALVIGAIFYREPVSVGQLAGGFSVLLGILLLNASVWRKSERKSAVPE</sequence>